<organism evidence="2 3">
    <name type="scientific">Dactylosporangium fulvum</name>
    <dbReference type="NCBI Taxonomy" id="53359"/>
    <lineage>
        <taxon>Bacteria</taxon>
        <taxon>Bacillati</taxon>
        <taxon>Actinomycetota</taxon>
        <taxon>Actinomycetes</taxon>
        <taxon>Micromonosporales</taxon>
        <taxon>Micromonosporaceae</taxon>
        <taxon>Dactylosporangium</taxon>
    </lineage>
</organism>
<dbReference type="Pfam" id="PF01872">
    <property type="entry name" value="RibD_C"/>
    <property type="match status" value="1"/>
</dbReference>
<dbReference type="PANTHER" id="PTHR38011:SF11">
    <property type="entry name" value="2,5-DIAMINO-6-RIBOSYLAMINO-4(3H)-PYRIMIDINONE 5'-PHOSPHATE REDUCTASE"/>
    <property type="match status" value="1"/>
</dbReference>
<evidence type="ECO:0000313" key="2">
    <source>
        <dbReference type="EMBL" id="UWP79463.1"/>
    </source>
</evidence>
<evidence type="ECO:0000313" key="3">
    <source>
        <dbReference type="Proteomes" id="UP001059617"/>
    </source>
</evidence>
<proteinExistence type="predicted"/>
<gene>
    <name evidence="2" type="ORF">Dfulv_30385</name>
</gene>
<sequence length="189" mass="20975">MGRIVSNFFISLDGVVEAPDQWHFPYFDDEMGAAIGRGVEKATAFLMGRRLYDQWAQYWPNQTGGDDAGFASFINAVPKYVLSGTLTEATWQNTTLISGDTDQVAARLREVKEQTEGEINMSGSATTARWLLAQGLLDELRLMVHPIAVGHGQRLFEDTPTHRLRLVGHETFKSGVLDLIYAPEAQDQG</sequence>
<dbReference type="InterPro" id="IPR050765">
    <property type="entry name" value="Riboflavin_Biosynth_HTPR"/>
</dbReference>
<dbReference type="Proteomes" id="UP001059617">
    <property type="component" value="Chromosome"/>
</dbReference>
<feature type="domain" description="Bacterial bifunctional deaminase-reductase C-terminal" evidence="1">
    <location>
        <begin position="4"/>
        <end position="176"/>
    </location>
</feature>
<dbReference type="InterPro" id="IPR002734">
    <property type="entry name" value="RibDG_C"/>
</dbReference>
<dbReference type="SUPFAM" id="SSF53597">
    <property type="entry name" value="Dihydrofolate reductase-like"/>
    <property type="match status" value="1"/>
</dbReference>
<evidence type="ECO:0000259" key="1">
    <source>
        <dbReference type="Pfam" id="PF01872"/>
    </source>
</evidence>
<dbReference type="RefSeq" id="WP_259857218.1">
    <property type="nucleotide sequence ID" value="NZ_CP073720.1"/>
</dbReference>
<dbReference type="PANTHER" id="PTHR38011">
    <property type="entry name" value="DIHYDROFOLATE REDUCTASE FAMILY PROTEIN (AFU_ORTHOLOGUE AFUA_8G06820)"/>
    <property type="match status" value="1"/>
</dbReference>
<reference evidence="2" key="2">
    <citation type="submission" date="2022-09" db="EMBL/GenBank/DDBJ databases">
        <title>Biosynthetic gene clusters of Dactylosporangioum fulvum.</title>
        <authorList>
            <person name="Caradec T."/>
        </authorList>
    </citation>
    <scope>NUCLEOTIDE SEQUENCE</scope>
    <source>
        <strain evidence="2">NRRL B-16292</strain>
    </source>
</reference>
<reference evidence="2" key="1">
    <citation type="submission" date="2021-04" db="EMBL/GenBank/DDBJ databases">
        <authorList>
            <person name="Hartkoorn R.C."/>
            <person name="Beaudoing E."/>
            <person name="Hot D."/>
        </authorList>
    </citation>
    <scope>NUCLEOTIDE SEQUENCE</scope>
    <source>
        <strain evidence="2">NRRL B-16292</strain>
    </source>
</reference>
<dbReference type="InterPro" id="IPR024072">
    <property type="entry name" value="DHFR-like_dom_sf"/>
</dbReference>
<dbReference type="Gene3D" id="3.40.430.10">
    <property type="entry name" value="Dihydrofolate Reductase, subunit A"/>
    <property type="match status" value="1"/>
</dbReference>
<keyword evidence="3" id="KW-1185">Reference proteome</keyword>
<name>A0ABY5VP52_9ACTN</name>
<protein>
    <submittedName>
        <fullName evidence="2">Dihydrofolate reductase family protein</fullName>
    </submittedName>
</protein>
<accession>A0ABY5VP52</accession>
<dbReference type="EMBL" id="CP073720">
    <property type="protein sequence ID" value="UWP79463.1"/>
    <property type="molecule type" value="Genomic_DNA"/>
</dbReference>